<keyword evidence="2" id="KW-0560">Oxidoreductase</keyword>
<proteinExistence type="inferred from homology"/>
<dbReference type="AlphaFoldDB" id="A0AAI9XE80"/>
<dbReference type="InterPro" id="IPR036291">
    <property type="entry name" value="NAD(P)-bd_dom_sf"/>
</dbReference>
<accession>A0AAI9XE80</accession>
<dbReference type="Proteomes" id="UP001227192">
    <property type="component" value="Unassembled WGS sequence"/>
</dbReference>
<keyword evidence="4" id="KW-1185">Reference proteome</keyword>
<comment type="similarity">
    <text evidence="1">Belongs to the short-chain dehydrogenases/reductases (SDR) family.</text>
</comment>
<dbReference type="EMBL" id="LACB01000002">
    <property type="protein sequence ID" value="KAJ9493139.1"/>
    <property type="molecule type" value="Genomic_DNA"/>
</dbReference>
<dbReference type="Pfam" id="PF00106">
    <property type="entry name" value="adh_short"/>
    <property type="match status" value="1"/>
</dbReference>
<dbReference type="GO" id="GO:0016616">
    <property type="term" value="F:oxidoreductase activity, acting on the CH-OH group of donors, NAD or NADP as acceptor"/>
    <property type="evidence" value="ECO:0007669"/>
    <property type="project" value="UniProtKB-ARBA"/>
</dbReference>
<dbReference type="GO" id="GO:0050664">
    <property type="term" value="F:oxidoreductase activity, acting on NAD(P)H, oxygen as acceptor"/>
    <property type="evidence" value="ECO:0007669"/>
    <property type="project" value="TreeGrafter"/>
</dbReference>
<dbReference type="PANTHER" id="PTHR43008:SF4">
    <property type="entry name" value="CHAIN DEHYDROGENASE, PUTATIVE (AFU_ORTHOLOGUE AFUA_4G08710)-RELATED"/>
    <property type="match status" value="1"/>
</dbReference>
<dbReference type="InterPro" id="IPR002347">
    <property type="entry name" value="SDR_fam"/>
</dbReference>
<evidence type="ECO:0000256" key="1">
    <source>
        <dbReference type="ARBA" id="ARBA00006484"/>
    </source>
</evidence>
<evidence type="ECO:0000313" key="4">
    <source>
        <dbReference type="Proteomes" id="UP001227192"/>
    </source>
</evidence>
<gene>
    <name evidence="3" type="ORF">VN97_g111</name>
</gene>
<comment type="caution">
    <text evidence="3">The sequence shown here is derived from an EMBL/GenBank/DDBJ whole genome shotgun (WGS) entry which is preliminary data.</text>
</comment>
<evidence type="ECO:0000313" key="3">
    <source>
        <dbReference type="EMBL" id="KAJ9493139.1"/>
    </source>
</evidence>
<reference evidence="3" key="2">
    <citation type="journal article" date="2016" name="Fungal Biol.">
        <title>Ochratoxin A production by Penicillium thymicola.</title>
        <authorList>
            <person name="Nguyen H.D.T."/>
            <person name="McMullin D.R."/>
            <person name="Ponomareva E."/>
            <person name="Riley R."/>
            <person name="Pomraning K.R."/>
            <person name="Baker S.E."/>
            <person name="Seifert K.A."/>
        </authorList>
    </citation>
    <scope>NUCLEOTIDE SEQUENCE</scope>
    <source>
        <strain evidence="3">DAOM 180753</strain>
    </source>
</reference>
<reference evidence="3" key="1">
    <citation type="submission" date="2015-06" db="EMBL/GenBank/DDBJ databases">
        <authorList>
            <person name="Nguyen H."/>
        </authorList>
    </citation>
    <scope>NUCLEOTIDE SEQUENCE</scope>
    <source>
        <strain evidence="3">DAOM 180753</strain>
    </source>
</reference>
<dbReference type="Gene3D" id="3.40.50.720">
    <property type="entry name" value="NAD(P)-binding Rossmann-like Domain"/>
    <property type="match status" value="1"/>
</dbReference>
<dbReference type="CDD" id="cd05233">
    <property type="entry name" value="SDR_c"/>
    <property type="match status" value="1"/>
</dbReference>
<organism evidence="3 4">
    <name type="scientific">Penicillium thymicola</name>
    <dbReference type="NCBI Taxonomy" id="293382"/>
    <lineage>
        <taxon>Eukaryota</taxon>
        <taxon>Fungi</taxon>
        <taxon>Dikarya</taxon>
        <taxon>Ascomycota</taxon>
        <taxon>Pezizomycotina</taxon>
        <taxon>Eurotiomycetes</taxon>
        <taxon>Eurotiomycetidae</taxon>
        <taxon>Eurotiales</taxon>
        <taxon>Aspergillaceae</taxon>
        <taxon>Penicillium</taxon>
    </lineage>
</organism>
<dbReference type="SUPFAM" id="SSF51735">
    <property type="entry name" value="NAD(P)-binding Rossmann-fold domains"/>
    <property type="match status" value="1"/>
</dbReference>
<evidence type="ECO:0008006" key="5">
    <source>
        <dbReference type="Google" id="ProtNLM"/>
    </source>
</evidence>
<sequence length="267" mass="29164">MDLQRAEWINVSDLPPLFRDEILGSAAYVTKRYFRSAKGGQLDPVNVKLPIPFVVAITGTGQRGIGVSIALSYAQAGASGILLSSRSEASARSVAEQVKAINPSCRVEYEACDVSKEEDVIRLASRCRASFGRLDVAVFNQCEPLRYEKDTDGNPVSPSGICDELEEEIMKAWATNYHGTYSAIKKLLPLIQQSTNGPQTMIILSSLAANYPYSTMGSPSYNMSKLALNRLAEYVDAEFKSDVVCIAIHPGAIKINDETVPWDDGKF</sequence>
<evidence type="ECO:0000256" key="2">
    <source>
        <dbReference type="ARBA" id="ARBA00023002"/>
    </source>
</evidence>
<dbReference type="PANTHER" id="PTHR43008">
    <property type="entry name" value="BENZIL REDUCTASE"/>
    <property type="match status" value="1"/>
</dbReference>
<name>A0AAI9XE80_PENTH</name>
<protein>
    <recommendedName>
        <fullName evidence="5">NAD(P)-binding protein</fullName>
    </recommendedName>
</protein>